<sequence>MSTSDKQNQSYYESTHRFNIWIGSVRAGKTYSSVRKFIDRLQFGPPGDAMIIGVNRATIDRNVLTLMYGILGFPVPSPKCMKTQLFGRNLYFVGAPDVSAVSTIKGSTLALAYVDEATDLPENFWKMLESRLSVPGAQLFATTNPDGPAHWLKKDYIDRAEELDLVYWNFTLDDNPSLDEEYKKRLKASYTGLWYNRFILGEWALASGAIYDTYDHFNEYDCAKHNPSYYIVGIDYGTTNATAAVLCSVTPNMYPQIHVEEEYYYDSAKKGRSKTDDELVRDIKDFIGYKNVQAVYIDPAAASLKIALRQADIPVLDAKNDVLFGIKIVGKFIAGKNIVIQKGCTILREQMQSYAWDPKQAIRGEDKPIKVNDHSCDALRYCVASAFPQGEFGSPDENLTIEQMKRKIYGGNDMYNQFNSEVGGQIF</sequence>
<evidence type="ECO:0000313" key="3">
    <source>
        <dbReference type="Proteomes" id="UP001497444"/>
    </source>
</evidence>
<evidence type="ECO:0000259" key="1">
    <source>
        <dbReference type="Pfam" id="PF04466"/>
    </source>
</evidence>
<dbReference type="NCBIfam" id="TIGR01547">
    <property type="entry name" value="phage_term_2"/>
    <property type="match status" value="1"/>
</dbReference>
<dbReference type="InterPro" id="IPR006437">
    <property type="entry name" value="Phage_terminase_lsu"/>
</dbReference>
<dbReference type="InterPro" id="IPR027417">
    <property type="entry name" value="P-loop_NTPase"/>
</dbReference>
<dbReference type="PANTHER" id="PTHR39184:SF1">
    <property type="entry name" value="PBSX PHAGE TERMINASE LARGE SUBUNIT"/>
    <property type="match status" value="1"/>
</dbReference>
<protein>
    <recommendedName>
        <fullName evidence="1">Phage terminase large subunit N-terminal domain-containing protein</fullName>
    </recommendedName>
</protein>
<dbReference type="InterPro" id="IPR035412">
    <property type="entry name" value="Terminase_L_N"/>
</dbReference>
<dbReference type="PANTHER" id="PTHR39184">
    <property type="match status" value="1"/>
</dbReference>
<name>A0ABP0VAY9_9BRYO</name>
<organism evidence="2 3">
    <name type="scientific">Sphagnum jensenii</name>
    <dbReference type="NCBI Taxonomy" id="128206"/>
    <lineage>
        <taxon>Eukaryota</taxon>
        <taxon>Viridiplantae</taxon>
        <taxon>Streptophyta</taxon>
        <taxon>Embryophyta</taxon>
        <taxon>Bryophyta</taxon>
        <taxon>Sphagnophytina</taxon>
        <taxon>Sphagnopsida</taxon>
        <taxon>Sphagnales</taxon>
        <taxon>Sphagnaceae</taxon>
        <taxon>Sphagnum</taxon>
    </lineage>
</organism>
<proteinExistence type="predicted"/>
<dbReference type="EMBL" id="CAXAQS010000430">
    <property type="protein sequence ID" value="CAK9251615.1"/>
    <property type="molecule type" value="Genomic_DNA"/>
</dbReference>
<gene>
    <name evidence="2" type="ORF">CSSPJE1EN1_LOCUS26993</name>
</gene>
<accession>A0ABP0VAY9</accession>
<evidence type="ECO:0000313" key="2">
    <source>
        <dbReference type="EMBL" id="CAK9251615.1"/>
    </source>
</evidence>
<dbReference type="InterPro" id="IPR052380">
    <property type="entry name" value="Viral_DNA_packaging_terminase"/>
</dbReference>
<dbReference type="Proteomes" id="UP001497444">
    <property type="component" value="Unassembled WGS sequence"/>
</dbReference>
<feature type="domain" description="Phage terminase large subunit N-terminal" evidence="1">
    <location>
        <begin position="16"/>
        <end position="188"/>
    </location>
</feature>
<comment type="caution">
    <text evidence="2">The sequence shown here is derived from an EMBL/GenBank/DDBJ whole genome shotgun (WGS) entry which is preliminary data.</text>
</comment>
<keyword evidence="3" id="KW-1185">Reference proteome</keyword>
<dbReference type="Gene3D" id="3.40.50.300">
    <property type="entry name" value="P-loop containing nucleotide triphosphate hydrolases"/>
    <property type="match status" value="1"/>
</dbReference>
<reference evidence="2" key="1">
    <citation type="submission" date="2024-02" db="EMBL/GenBank/DDBJ databases">
        <authorList>
            <consortium name="ELIXIR-Norway"/>
            <consortium name="Elixir Norway"/>
        </authorList>
    </citation>
    <scope>NUCLEOTIDE SEQUENCE</scope>
</reference>
<dbReference type="Pfam" id="PF04466">
    <property type="entry name" value="Terminase_3"/>
    <property type="match status" value="1"/>
</dbReference>
<dbReference type="Gene3D" id="3.30.420.280">
    <property type="match status" value="1"/>
</dbReference>